<organism evidence="1 2">
    <name type="scientific">Chelatococcus caeni</name>
    <dbReference type="NCBI Taxonomy" id="1348468"/>
    <lineage>
        <taxon>Bacteria</taxon>
        <taxon>Pseudomonadati</taxon>
        <taxon>Pseudomonadota</taxon>
        <taxon>Alphaproteobacteria</taxon>
        <taxon>Hyphomicrobiales</taxon>
        <taxon>Chelatococcaceae</taxon>
        <taxon>Chelatococcus</taxon>
    </lineage>
</organism>
<accession>A0A840C836</accession>
<dbReference type="EMBL" id="JACIEN010000008">
    <property type="protein sequence ID" value="MBB4019748.1"/>
    <property type="molecule type" value="Genomic_DNA"/>
</dbReference>
<comment type="caution">
    <text evidence="1">The sequence shown here is derived from an EMBL/GenBank/DDBJ whole genome shotgun (WGS) entry which is preliminary data.</text>
</comment>
<gene>
    <name evidence="1" type="ORF">GGR16_004803</name>
</gene>
<keyword evidence="2" id="KW-1185">Reference proteome</keyword>
<dbReference type="RefSeq" id="WP_019402884.1">
    <property type="nucleotide sequence ID" value="NZ_JACIEN010000008.1"/>
</dbReference>
<dbReference type="AlphaFoldDB" id="A0A840C836"/>
<reference evidence="1 2" key="1">
    <citation type="submission" date="2020-08" db="EMBL/GenBank/DDBJ databases">
        <title>Genomic Encyclopedia of Type Strains, Phase IV (KMG-IV): sequencing the most valuable type-strain genomes for metagenomic binning, comparative biology and taxonomic classification.</title>
        <authorList>
            <person name="Goeker M."/>
        </authorList>
    </citation>
    <scope>NUCLEOTIDE SEQUENCE [LARGE SCALE GENOMIC DNA]</scope>
    <source>
        <strain evidence="1 2">DSM 103737</strain>
    </source>
</reference>
<sequence>MATKTDGGSAEAIELRREIDTLRGDIGRLTEAVSNLLQRELEETGERVRTAAGETMDRFTATAEEIARATRDAAADAERRVRSVGSEIEHGIERNPLTAVLIAGGIGLILGMMSRR</sequence>
<evidence type="ECO:0000313" key="2">
    <source>
        <dbReference type="Proteomes" id="UP000577362"/>
    </source>
</evidence>
<evidence type="ECO:0000313" key="1">
    <source>
        <dbReference type="EMBL" id="MBB4019748.1"/>
    </source>
</evidence>
<name>A0A840C836_9HYPH</name>
<dbReference type="Gene3D" id="1.20.120.20">
    <property type="entry name" value="Apolipoprotein"/>
    <property type="match status" value="1"/>
</dbReference>
<proteinExistence type="predicted"/>
<dbReference type="Proteomes" id="UP000577362">
    <property type="component" value="Unassembled WGS sequence"/>
</dbReference>
<protein>
    <submittedName>
        <fullName evidence="1">ElaB/YqjD/DUF883 family membrane-anchored ribosome-binding protein</fullName>
    </submittedName>
</protein>